<accession>A0AA37SUF1</accession>
<dbReference type="InterPro" id="IPR011659">
    <property type="entry name" value="WD40"/>
</dbReference>
<organism evidence="1 2">
    <name type="scientific">Portibacter lacus</name>
    <dbReference type="NCBI Taxonomy" id="1099794"/>
    <lineage>
        <taxon>Bacteria</taxon>
        <taxon>Pseudomonadati</taxon>
        <taxon>Bacteroidota</taxon>
        <taxon>Saprospiria</taxon>
        <taxon>Saprospirales</taxon>
        <taxon>Haliscomenobacteraceae</taxon>
        <taxon>Portibacter</taxon>
    </lineage>
</organism>
<reference evidence="1" key="1">
    <citation type="journal article" date="2014" name="Int. J. Syst. Evol. Microbiol.">
        <title>Complete genome sequence of Corynebacterium casei LMG S-19264T (=DSM 44701T), isolated from a smear-ripened cheese.</title>
        <authorList>
            <consortium name="US DOE Joint Genome Institute (JGI-PGF)"/>
            <person name="Walter F."/>
            <person name="Albersmeier A."/>
            <person name="Kalinowski J."/>
            <person name="Ruckert C."/>
        </authorList>
    </citation>
    <scope>NUCLEOTIDE SEQUENCE</scope>
    <source>
        <strain evidence="1">NBRC 108769</strain>
    </source>
</reference>
<evidence type="ECO:0000313" key="1">
    <source>
        <dbReference type="EMBL" id="GLR19924.1"/>
    </source>
</evidence>
<dbReference type="Gene3D" id="2.120.10.30">
    <property type="entry name" value="TolB, C-terminal domain"/>
    <property type="match status" value="1"/>
</dbReference>
<dbReference type="Proteomes" id="UP001156666">
    <property type="component" value="Unassembled WGS sequence"/>
</dbReference>
<gene>
    <name evidence="1" type="ORF">GCM10007940_45400</name>
</gene>
<evidence type="ECO:0000313" key="2">
    <source>
        <dbReference type="Proteomes" id="UP001156666"/>
    </source>
</evidence>
<dbReference type="InterPro" id="IPR011042">
    <property type="entry name" value="6-blade_b-propeller_TolB-like"/>
</dbReference>
<keyword evidence="2" id="KW-1185">Reference proteome</keyword>
<comment type="caution">
    <text evidence="1">The sequence shown here is derived from an EMBL/GenBank/DDBJ whole genome shotgun (WGS) entry which is preliminary data.</text>
</comment>
<dbReference type="Pfam" id="PF07676">
    <property type="entry name" value="PD40"/>
    <property type="match status" value="3"/>
</dbReference>
<protein>
    <recommendedName>
        <fullName evidence="3">WD40-like Beta Propeller Repeat</fullName>
    </recommendedName>
</protein>
<dbReference type="EMBL" id="BSOH01000037">
    <property type="protein sequence ID" value="GLR19924.1"/>
    <property type="molecule type" value="Genomic_DNA"/>
</dbReference>
<proteinExistence type="predicted"/>
<name>A0AA37SUF1_9BACT</name>
<reference evidence="1" key="2">
    <citation type="submission" date="2023-01" db="EMBL/GenBank/DDBJ databases">
        <title>Draft genome sequence of Portibacter lacus strain NBRC 108769.</title>
        <authorList>
            <person name="Sun Q."/>
            <person name="Mori K."/>
        </authorList>
    </citation>
    <scope>NUCLEOTIDE SEQUENCE</scope>
    <source>
        <strain evidence="1">NBRC 108769</strain>
    </source>
</reference>
<evidence type="ECO:0008006" key="3">
    <source>
        <dbReference type="Google" id="ProtNLM"/>
    </source>
</evidence>
<sequence length="287" mass="33119">MACAQKTDERLKYLAQKPPSLEAEVFAPGHISRNQISEFGSVFNKDGTAFYYGIDIDGRTEIKYTELIKNKWSEPITILSHINYGFNDPFLSNDEQRLYFISQKALEDNTSKQDHDIWYVKKIGEKWSEPINAGTNINTKYNEYYMSFTEKGSMYFSSNKKSENENGQSFDIYYADILNGEFQEAIRLGESINTNSYEADVFVDPDEQYLIFCSIRPGGKGRGDLYISFKDTDGSWTEAITMGDKINTKNHELCPFVSKDGKYFFYTSNQDIYWISAEIIDELKQGR</sequence>
<dbReference type="AlphaFoldDB" id="A0AA37SUF1"/>
<dbReference type="SUPFAM" id="SSF82171">
    <property type="entry name" value="DPP6 N-terminal domain-like"/>
    <property type="match status" value="1"/>
</dbReference>